<feature type="DNA-binding region" description="H-T-H motif" evidence="4">
    <location>
        <begin position="28"/>
        <end position="47"/>
    </location>
</feature>
<evidence type="ECO:0000256" key="4">
    <source>
        <dbReference type="PROSITE-ProRule" id="PRU00335"/>
    </source>
</evidence>
<feature type="domain" description="HTH tetR-type" evidence="5">
    <location>
        <begin position="5"/>
        <end position="65"/>
    </location>
</feature>
<dbReference type="PANTHER" id="PTHR30055">
    <property type="entry name" value="HTH-TYPE TRANSCRIPTIONAL REGULATOR RUTR"/>
    <property type="match status" value="1"/>
</dbReference>
<sequence length="185" mass="21371">MNTVVTSKEQILQTSRELIRQQGWSTVSIRSVAAACGISVGSIYNYFDSKAELVGAIVESVWCEIFHLPDNEAVFRDTEACVTWMYERMEYGCRQYPGFFTLHSLGFMREEKSDGKRRMQQTWQHILDGLCLVLKRDARVRPDAFTDQFTAEKFADVLFSLMLSALLRQDYDPTAVLEIVRRTLY</sequence>
<reference evidence="6 7" key="1">
    <citation type="journal article" date="2021" name="Sci. Rep.">
        <title>The distribution of antibiotic resistance genes in chicken gut microbiota commensals.</title>
        <authorList>
            <person name="Juricova H."/>
            <person name="Matiasovicova J."/>
            <person name="Kubasova T."/>
            <person name="Cejkova D."/>
            <person name="Rychlik I."/>
        </authorList>
    </citation>
    <scope>NUCLEOTIDE SEQUENCE [LARGE SCALE GENOMIC DNA]</scope>
    <source>
        <strain evidence="6 7">An564</strain>
    </source>
</reference>
<dbReference type="PROSITE" id="PS50977">
    <property type="entry name" value="HTH_TETR_2"/>
    <property type="match status" value="1"/>
</dbReference>
<evidence type="ECO:0000313" key="7">
    <source>
        <dbReference type="Proteomes" id="UP000724149"/>
    </source>
</evidence>
<keyword evidence="1" id="KW-0805">Transcription regulation</keyword>
<dbReference type="Proteomes" id="UP000724149">
    <property type="component" value="Unassembled WGS sequence"/>
</dbReference>
<dbReference type="InterPro" id="IPR001647">
    <property type="entry name" value="HTH_TetR"/>
</dbReference>
<evidence type="ECO:0000256" key="2">
    <source>
        <dbReference type="ARBA" id="ARBA00023125"/>
    </source>
</evidence>
<evidence type="ECO:0000313" key="6">
    <source>
        <dbReference type="EMBL" id="MBM6922127.1"/>
    </source>
</evidence>
<dbReference type="InterPro" id="IPR050109">
    <property type="entry name" value="HTH-type_TetR-like_transc_reg"/>
</dbReference>
<proteinExistence type="predicted"/>
<organism evidence="6 7">
    <name type="scientific">Hydrogenoanaerobacterium saccharovorans</name>
    <dbReference type="NCBI Taxonomy" id="474960"/>
    <lineage>
        <taxon>Bacteria</taxon>
        <taxon>Bacillati</taxon>
        <taxon>Bacillota</taxon>
        <taxon>Clostridia</taxon>
        <taxon>Eubacteriales</taxon>
        <taxon>Oscillospiraceae</taxon>
        <taxon>Hydrogenoanaerobacterium</taxon>
    </lineage>
</organism>
<evidence type="ECO:0000259" key="5">
    <source>
        <dbReference type="PROSITE" id="PS50977"/>
    </source>
</evidence>
<dbReference type="PRINTS" id="PR00455">
    <property type="entry name" value="HTHTETR"/>
</dbReference>
<keyword evidence="2 4" id="KW-0238">DNA-binding</keyword>
<gene>
    <name evidence="6" type="ORF">H9X81_00250</name>
</gene>
<protein>
    <submittedName>
        <fullName evidence="6">TetR/AcrR family transcriptional regulator</fullName>
    </submittedName>
</protein>
<keyword evidence="3" id="KW-0804">Transcription</keyword>
<dbReference type="SUPFAM" id="SSF46689">
    <property type="entry name" value="Homeodomain-like"/>
    <property type="match status" value="1"/>
</dbReference>
<dbReference type="EMBL" id="JACSNR010000001">
    <property type="protein sequence ID" value="MBM6922127.1"/>
    <property type="molecule type" value="Genomic_DNA"/>
</dbReference>
<dbReference type="Pfam" id="PF00440">
    <property type="entry name" value="TetR_N"/>
    <property type="match status" value="1"/>
</dbReference>
<comment type="caution">
    <text evidence="6">The sequence shown here is derived from an EMBL/GenBank/DDBJ whole genome shotgun (WGS) entry which is preliminary data.</text>
</comment>
<dbReference type="Gene3D" id="1.10.357.10">
    <property type="entry name" value="Tetracycline Repressor, domain 2"/>
    <property type="match status" value="1"/>
</dbReference>
<dbReference type="PANTHER" id="PTHR30055:SF234">
    <property type="entry name" value="HTH-TYPE TRANSCRIPTIONAL REGULATOR BETI"/>
    <property type="match status" value="1"/>
</dbReference>
<evidence type="ECO:0000256" key="1">
    <source>
        <dbReference type="ARBA" id="ARBA00023015"/>
    </source>
</evidence>
<dbReference type="RefSeq" id="WP_204719167.1">
    <property type="nucleotide sequence ID" value="NZ_JACSNR010000001.1"/>
</dbReference>
<dbReference type="InterPro" id="IPR009057">
    <property type="entry name" value="Homeodomain-like_sf"/>
</dbReference>
<keyword evidence="7" id="KW-1185">Reference proteome</keyword>
<evidence type="ECO:0000256" key="3">
    <source>
        <dbReference type="ARBA" id="ARBA00023163"/>
    </source>
</evidence>
<accession>A0ABS2GID6</accession>
<name>A0ABS2GID6_9FIRM</name>